<feature type="transmembrane region" description="Helical" evidence="7">
    <location>
        <begin position="276"/>
        <end position="300"/>
    </location>
</feature>
<keyword evidence="9" id="KW-1185">Reference proteome</keyword>
<feature type="compositionally biased region" description="Basic and acidic residues" evidence="6">
    <location>
        <begin position="572"/>
        <end position="581"/>
    </location>
</feature>
<feature type="region of interest" description="Disordered" evidence="6">
    <location>
        <begin position="692"/>
        <end position="717"/>
    </location>
</feature>
<feature type="compositionally biased region" description="Gly residues" evidence="6">
    <location>
        <begin position="596"/>
        <end position="612"/>
    </location>
</feature>
<feature type="transmembrane region" description="Helical" evidence="7">
    <location>
        <begin position="312"/>
        <end position="335"/>
    </location>
</feature>
<name>A0AAN6TIX5_9PEZI</name>
<reference evidence="8" key="1">
    <citation type="journal article" date="2023" name="Mol. Phylogenet. Evol.">
        <title>Genome-scale phylogeny and comparative genomics of the fungal order Sordariales.</title>
        <authorList>
            <person name="Hensen N."/>
            <person name="Bonometti L."/>
            <person name="Westerberg I."/>
            <person name="Brannstrom I.O."/>
            <person name="Guillou S."/>
            <person name="Cros-Aarteil S."/>
            <person name="Calhoun S."/>
            <person name="Haridas S."/>
            <person name="Kuo A."/>
            <person name="Mondo S."/>
            <person name="Pangilinan J."/>
            <person name="Riley R."/>
            <person name="LaButti K."/>
            <person name="Andreopoulos B."/>
            <person name="Lipzen A."/>
            <person name="Chen C."/>
            <person name="Yan M."/>
            <person name="Daum C."/>
            <person name="Ng V."/>
            <person name="Clum A."/>
            <person name="Steindorff A."/>
            <person name="Ohm R.A."/>
            <person name="Martin F."/>
            <person name="Silar P."/>
            <person name="Natvig D.O."/>
            <person name="Lalanne C."/>
            <person name="Gautier V."/>
            <person name="Ament-Velasquez S.L."/>
            <person name="Kruys A."/>
            <person name="Hutchinson M.I."/>
            <person name="Powell A.J."/>
            <person name="Barry K."/>
            <person name="Miller A.N."/>
            <person name="Grigoriev I.V."/>
            <person name="Debuchy R."/>
            <person name="Gladieux P."/>
            <person name="Hiltunen Thoren M."/>
            <person name="Johannesson H."/>
        </authorList>
    </citation>
    <scope>NUCLEOTIDE SEQUENCE</scope>
    <source>
        <strain evidence="8">CBS 508.74</strain>
    </source>
</reference>
<evidence type="ECO:0000256" key="6">
    <source>
        <dbReference type="SAM" id="MobiDB-lite"/>
    </source>
</evidence>
<feature type="compositionally biased region" description="Low complexity" evidence="6">
    <location>
        <begin position="515"/>
        <end position="533"/>
    </location>
</feature>
<dbReference type="InterPro" id="IPR014844">
    <property type="entry name" value="PalH"/>
</dbReference>
<organism evidence="8 9">
    <name type="scientific">Canariomyces notabilis</name>
    <dbReference type="NCBI Taxonomy" id="2074819"/>
    <lineage>
        <taxon>Eukaryota</taxon>
        <taxon>Fungi</taxon>
        <taxon>Dikarya</taxon>
        <taxon>Ascomycota</taxon>
        <taxon>Pezizomycotina</taxon>
        <taxon>Sordariomycetes</taxon>
        <taxon>Sordariomycetidae</taxon>
        <taxon>Sordariales</taxon>
        <taxon>Chaetomiaceae</taxon>
        <taxon>Canariomyces</taxon>
    </lineage>
</organism>
<evidence type="ECO:0000256" key="2">
    <source>
        <dbReference type="ARBA" id="ARBA00022692"/>
    </source>
</evidence>
<evidence type="ECO:0000256" key="7">
    <source>
        <dbReference type="SAM" id="Phobius"/>
    </source>
</evidence>
<evidence type="ECO:0000256" key="3">
    <source>
        <dbReference type="ARBA" id="ARBA00022989"/>
    </source>
</evidence>
<protein>
    <submittedName>
        <fullName evidence="8">PalH-domain-containing protein</fullName>
    </submittedName>
</protein>
<feature type="transmembrane region" description="Helical" evidence="7">
    <location>
        <begin position="237"/>
        <end position="256"/>
    </location>
</feature>
<dbReference type="EMBL" id="MU853335">
    <property type="protein sequence ID" value="KAK4115308.1"/>
    <property type="molecule type" value="Genomic_DNA"/>
</dbReference>
<evidence type="ECO:0000313" key="8">
    <source>
        <dbReference type="EMBL" id="KAK4115308.1"/>
    </source>
</evidence>
<dbReference type="GeneID" id="89940769"/>
<dbReference type="GO" id="GO:0005886">
    <property type="term" value="C:plasma membrane"/>
    <property type="evidence" value="ECO:0007669"/>
    <property type="project" value="TreeGrafter"/>
</dbReference>
<dbReference type="Pfam" id="PF08733">
    <property type="entry name" value="PalH"/>
    <property type="match status" value="1"/>
</dbReference>
<comment type="caution">
    <text evidence="8">The sequence shown here is derived from an EMBL/GenBank/DDBJ whole genome shotgun (WGS) entry which is preliminary data.</text>
</comment>
<dbReference type="Proteomes" id="UP001302812">
    <property type="component" value="Unassembled WGS sequence"/>
</dbReference>
<dbReference type="AlphaFoldDB" id="A0AAN6TIX5"/>
<feature type="transmembrane region" description="Helical" evidence="7">
    <location>
        <begin position="109"/>
        <end position="127"/>
    </location>
</feature>
<gene>
    <name evidence="8" type="ORF">N656DRAFT_787839</name>
</gene>
<feature type="region of interest" description="Disordered" evidence="6">
    <location>
        <begin position="496"/>
        <end position="621"/>
    </location>
</feature>
<comment type="similarity">
    <text evidence="5">Belongs to the palH/RIM21 family.</text>
</comment>
<feature type="compositionally biased region" description="Basic and acidic residues" evidence="6">
    <location>
        <begin position="400"/>
        <end position="413"/>
    </location>
</feature>
<dbReference type="PANTHER" id="PTHR35779">
    <property type="entry name" value="PH-RESPONSE REGULATOR PROTEIN PALH/RIM21"/>
    <property type="match status" value="1"/>
</dbReference>
<comment type="subcellular location">
    <subcellularLocation>
        <location evidence="1">Membrane</location>
        <topology evidence="1">Multi-pass membrane protein</topology>
    </subcellularLocation>
</comment>
<feature type="region of interest" description="Disordered" evidence="6">
    <location>
        <begin position="636"/>
        <end position="657"/>
    </location>
</feature>
<reference evidence="8" key="2">
    <citation type="submission" date="2023-05" db="EMBL/GenBank/DDBJ databases">
        <authorList>
            <consortium name="Lawrence Berkeley National Laboratory"/>
            <person name="Steindorff A."/>
            <person name="Hensen N."/>
            <person name="Bonometti L."/>
            <person name="Westerberg I."/>
            <person name="Brannstrom I.O."/>
            <person name="Guillou S."/>
            <person name="Cros-Aarteil S."/>
            <person name="Calhoun S."/>
            <person name="Haridas S."/>
            <person name="Kuo A."/>
            <person name="Mondo S."/>
            <person name="Pangilinan J."/>
            <person name="Riley R."/>
            <person name="Labutti K."/>
            <person name="Andreopoulos B."/>
            <person name="Lipzen A."/>
            <person name="Chen C."/>
            <person name="Yanf M."/>
            <person name="Daum C."/>
            <person name="Ng V."/>
            <person name="Clum A."/>
            <person name="Ohm R."/>
            <person name="Martin F."/>
            <person name="Silar P."/>
            <person name="Natvig D."/>
            <person name="Lalanne C."/>
            <person name="Gautier V."/>
            <person name="Ament-Velasquez S.L."/>
            <person name="Kruys A."/>
            <person name="Hutchinson M.I."/>
            <person name="Powell A.J."/>
            <person name="Barry K."/>
            <person name="Miller A.N."/>
            <person name="Grigoriev I.V."/>
            <person name="Debuchy R."/>
            <person name="Gladieux P."/>
            <person name="Thoren M.H."/>
            <person name="Johannesson H."/>
        </authorList>
    </citation>
    <scope>NUCLEOTIDE SEQUENCE</scope>
    <source>
        <strain evidence="8">CBS 508.74</strain>
    </source>
</reference>
<proteinExistence type="inferred from homology"/>
<evidence type="ECO:0000256" key="1">
    <source>
        <dbReference type="ARBA" id="ARBA00004141"/>
    </source>
</evidence>
<accession>A0AAN6TIX5</accession>
<evidence type="ECO:0000313" key="9">
    <source>
        <dbReference type="Proteomes" id="UP001302812"/>
    </source>
</evidence>
<feature type="region of interest" description="Disordered" evidence="6">
    <location>
        <begin position="386"/>
        <end position="483"/>
    </location>
</feature>
<evidence type="ECO:0000256" key="4">
    <source>
        <dbReference type="ARBA" id="ARBA00023136"/>
    </source>
</evidence>
<evidence type="ECO:0000256" key="5">
    <source>
        <dbReference type="ARBA" id="ARBA00038109"/>
    </source>
</evidence>
<dbReference type="RefSeq" id="XP_064672878.1">
    <property type="nucleotide sequence ID" value="XM_064816644.1"/>
</dbReference>
<dbReference type="PANTHER" id="PTHR35779:SF1">
    <property type="entry name" value="PH-RESPONSE REGULATOR PROTEIN PALH_RIM21"/>
    <property type="match status" value="1"/>
</dbReference>
<keyword evidence="2 7" id="KW-0812">Transmembrane</keyword>
<keyword evidence="3 7" id="KW-1133">Transmembrane helix</keyword>
<feature type="compositionally biased region" description="Basic and acidic residues" evidence="6">
    <location>
        <begin position="428"/>
        <end position="440"/>
    </location>
</feature>
<keyword evidence="4 7" id="KW-0472">Membrane</keyword>
<dbReference type="GO" id="GO:0071467">
    <property type="term" value="P:cellular response to pH"/>
    <property type="evidence" value="ECO:0007669"/>
    <property type="project" value="TreeGrafter"/>
</dbReference>
<sequence>MEARQLLAGLTATATAAAPTGTPLLAAKGRSCGTLSLPAGGILSIPGGEIVTLTAAADFKPVCTPVAPPAIIANGGGGSVSIDHSVDGDDWAYSDRGDPFYASTFPQCYALAATTVVAYMLVIMLFATPRSFLDGGVVVLGRKGFTNGGSGPSIGGRPWLQKVAALTVAISLTIASAATFRVAEEQYSLGYQNARTLQMEVLGGNELKIIRIISNTFLWLAQAQTLIRLFPRQREKVIIKWTAFALIILDVIFQSLNSFQYQGQTAAGPGSFQDAVPALSYLFALTLGVLYAAWVIYYSLTKKRYAFWHPQMKNICLIAALSLLSILIPVVFFTLDISKPEFTGWGDVVVWEWVERIEALEREEKKDGILGREVFDGDEMLELSPSDTHIRRRRKGSGAGDKETSAASRRDDSTSAARSGKWPSVTSIRDRYRSRAEPRTATKPTDPASTQSSNHDRIRFLQPPLWPARPRPAVTPVSRTDTASAASTIYAVRYHPLTETTSRNTPPPEQNNVPLDGSDSLASSRSSEDGSPSEAGDAASQIIQAAPVAQNSAASSGRWRALTQRVPFSRTRRPDEERALPRAESNVLPEESKSGCGSGSAGGGGGGGGGSSSNGSGKWDLRGRLEEFAASQAERLREKFRPTPDTDSLPVTVIPAPPRRGAALAELLEEEEQLRAQQAAAAALEVITPSAMLDPRRNSTEAKGPTFPRRSTTSHWL</sequence>